<keyword evidence="4" id="KW-1133">Transmembrane helix</keyword>
<evidence type="ECO:0000256" key="4">
    <source>
        <dbReference type="SAM" id="Phobius"/>
    </source>
</evidence>
<dbReference type="EMBL" id="NIDE01000017">
    <property type="protein sequence ID" value="OWK35618.1"/>
    <property type="molecule type" value="Genomic_DNA"/>
</dbReference>
<evidence type="ECO:0000313" key="5">
    <source>
        <dbReference type="EMBL" id="OWK35618.1"/>
    </source>
</evidence>
<comment type="caution">
    <text evidence="5">The sequence shown here is derived from an EMBL/GenBank/DDBJ whole genome shotgun (WGS) entry which is preliminary data.</text>
</comment>
<dbReference type="InterPro" id="IPR009003">
    <property type="entry name" value="Peptidase_S1_PA"/>
</dbReference>
<name>A0A225DAP8_9BACT</name>
<keyword evidence="4" id="KW-0472">Membrane</keyword>
<dbReference type="PANTHER" id="PTHR43343">
    <property type="entry name" value="PEPTIDASE S12"/>
    <property type="match status" value="1"/>
</dbReference>
<dbReference type="GO" id="GO:0006508">
    <property type="term" value="P:proteolysis"/>
    <property type="evidence" value="ECO:0007669"/>
    <property type="project" value="UniProtKB-KW"/>
</dbReference>
<dbReference type="GO" id="GO:0004252">
    <property type="term" value="F:serine-type endopeptidase activity"/>
    <property type="evidence" value="ECO:0007669"/>
    <property type="project" value="InterPro"/>
</dbReference>
<protein>
    <submittedName>
        <fullName evidence="5">Periplasmic serine proteinase</fullName>
    </submittedName>
</protein>
<accession>A0A225DAP8</accession>
<dbReference type="PANTHER" id="PTHR43343:SF3">
    <property type="entry name" value="PROTEASE DO-LIKE 8, CHLOROPLASTIC"/>
    <property type="match status" value="1"/>
</dbReference>
<dbReference type="AlphaFoldDB" id="A0A225DAP8"/>
<gene>
    <name evidence="5" type="ORF">FRUB_08181</name>
</gene>
<evidence type="ECO:0000256" key="1">
    <source>
        <dbReference type="ARBA" id="ARBA00022670"/>
    </source>
</evidence>
<dbReference type="PRINTS" id="PR00834">
    <property type="entry name" value="PROTEASES2C"/>
</dbReference>
<evidence type="ECO:0000256" key="3">
    <source>
        <dbReference type="SAM" id="MobiDB-lite"/>
    </source>
</evidence>
<feature type="compositionally biased region" description="Polar residues" evidence="3">
    <location>
        <begin position="1"/>
        <end position="11"/>
    </location>
</feature>
<keyword evidence="4" id="KW-0812">Transmembrane</keyword>
<keyword evidence="6" id="KW-1185">Reference proteome</keyword>
<proteinExistence type="predicted"/>
<keyword evidence="1" id="KW-0645">Protease</keyword>
<evidence type="ECO:0000256" key="2">
    <source>
        <dbReference type="ARBA" id="ARBA00022801"/>
    </source>
</evidence>
<feature type="transmembrane region" description="Helical" evidence="4">
    <location>
        <begin position="39"/>
        <end position="62"/>
    </location>
</feature>
<dbReference type="InterPro" id="IPR001940">
    <property type="entry name" value="Peptidase_S1C"/>
</dbReference>
<feature type="compositionally biased region" description="Basic and acidic residues" evidence="3">
    <location>
        <begin position="12"/>
        <end position="23"/>
    </location>
</feature>
<dbReference type="OrthoDB" id="9766361at2"/>
<organism evidence="5 6">
    <name type="scientific">Fimbriiglobus ruber</name>
    <dbReference type="NCBI Taxonomy" id="1908690"/>
    <lineage>
        <taxon>Bacteria</taxon>
        <taxon>Pseudomonadati</taxon>
        <taxon>Planctomycetota</taxon>
        <taxon>Planctomycetia</taxon>
        <taxon>Gemmatales</taxon>
        <taxon>Gemmataceae</taxon>
        <taxon>Fimbriiglobus</taxon>
    </lineage>
</organism>
<dbReference type="SUPFAM" id="SSF50494">
    <property type="entry name" value="Trypsin-like serine proteases"/>
    <property type="match status" value="1"/>
</dbReference>
<dbReference type="RefSeq" id="WP_088258787.1">
    <property type="nucleotide sequence ID" value="NZ_NIDE01000017.1"/>
</dbReference>
<feature type="region of interest" description="Disordered" evidence="3">
    <location>
        <begin position="1"/>
        <end position="29"/>
    </location>
</feature>
<evidence type="ECO:0000313" key="6">
    <source>
        <dbReference type="Proteomes" id="UP000214646"/>
    </source>
</evidence>
<dbReference type="Pfam" id="PF13365">
    <property type="entry name" value="Trypsin_2"/>
    <property type="match status" value="1"/>
</dbReference>
<dbReference type="InterPro" id="IPR051201">
    <property type="entry name" value="Chloro_Bact_Ser_Proteases"/>
</dbReference>
<dbReference type="Proteomes" id="UP000214646">
    <property type="component" value="Unassembled WGS sequence"/>
</dbReference>
<sequence>MADETSATAQPDSHKHIESKTKTIELNPNPLASGKSGKISPWLIAIASFVGVFGVAYGVLLVRSKTGTEIDPPSAPTTADLGRQLLQGVGTTPDRVAQQGDGKQFPSPFAADKLFALSSPSVVQILIQNRHNHTIGTGSGFLISSTGLIATNYHVVENAHTAQVVFADKTKLPVLGVAAFEPETDIAIVKVSGQNGAQPLELAANELPVIGGKVYAIGNPLGFANTLSDGLISGHREINKVTVIQTSAPISPGSSGGPLIGCDGKVVGVTSGGIKGGQNLNYAIPVSNVTRLLSMSSRDSRLKYFPLVNAPDDTAPERRDLSPAQSNGVEFTKDNPSTLISATSADFKVSGIKLGLSHDEVWEILRNSNSMVGVKDTSNPSRIYVRRRLPNDEMGQTILYLIWQPGEHSLSKITIFQEFKSALSVNIKRLLTFEAVDDSAPFRRAFIGYPDRSKTTLSVPEIDLKHVTYFYDEIGMEITHKHSSNGDQIAFAIVRSKR</sequence>
<keyword evidence="2" id="KW-0378">Hydrolase</keyword>
<feature type="region of interest" description="Disordered" evidence="3">
    <location>
        <begin position="313"/>
        <end position="335"/>
    </location>
</feature>
<dbReference type="Gene3D" id="2.40.10.120">
    <property type="match status" value="1"/>
</dbReference>
<feature type="compositionally biased region" description="Polar residues" evidence="3">
    <location>
        <begin position="323"/>
        <end position="335"/>
    </location>
</feature>
<reference evidence="6" key="1">
    <citation type="submission" date="2017-06" db="EMBL/GenBank/DDBJ databases">
        <title>Genome analysis of Fimbriiglobus ruber SP5, the first member of the order Planctomycetales with confirmed chitinolytic capability.</title>
        <authorList>
            <person name="Ravin N.V."/>
            <person name="Rakitin A.L."/>
            <person name="Ivanova A.A."/>
            <person name="Beletsky A.V."/>
            <person name="Kulichevskaya I.S."/>
            <person name="Mardanov A.V."/>
            <person name="Dedysh S.N."/>
        </authorList>
    </citation>
    <scope>NUCLEOTIDE SEQUENCE [LARGE SCALE GENOMIC DNA]</scope>
    <source>
        <strain evidence="6">SP5</strain>
    </source>
</reference>